<evidence type="ECO:0000256" key="6">
    <source>
        <dbReference type="ARBA" id="ARBA00042646"/>
    </source>
</evidence>
<dbReference type="Gene3D" id="3.40.640.10">
    <property type="entry name" value="Type I PLP-dependent aspartate aminotransferase-like (Major domain)"/>
    <property type="match status" value="1"/>
</dbReference>
<dbReference type="InterPro" id="IPR015590">
    <property type="entry name" value="Aldehyde_DH_dom"/>
</dbReference>
<evidence type="ECO:0000256" key="5">
    <source>
        <dbReference type="ARBA" id="ARBA00042470"/>
    </source>
</evidence>
<organism evidence="11">
    <name type="scientific">Stylophora pistillata</name>
    <name type="common">Smooth cauliflower coral</name>
    <dbReference type="NCBI Taxonomy" id="50429"/>
    <lineage>
        <taxon>Eukaryota</taxon>
        <taxon>Metazoa</taxon>
        <taxon>Cnidaria</taxon>
        <taxon>Anthozoa</taxon>
        <taxon>Hexacorallia</taxon>
        <taxon>Scleractinia</taxon>
        <taxon>Astrocoeniina</taxon>
        <taxon>Pocilloporidae</taxon>
        <taxon>Stylophora</taxon>
    </lineage>
</organism>
<dbReference type="InterPro" id="IPR015422">
    <property type="entry name" value="PyrdxlP-dep_Trfase_small"/>
</dbReference>
<dbReference type="PANTHER" id="PTHR42991">
    <property type="entry name" value="ALDEHYDE DEHYDROGENASE"/>
    <property type="match status" value="1"/>
</dbReference>
<gene>
    <name evidence="11" type="ORF">AWC38_SpisGene13011</name>
</gene>
<dbReference type="EC" id="1.2.1.9" evidence="3"/>
<evidence type="ECO:0000256" key="2">
    <source>
        <dbReference type="ARBA" id="ARBA00023002"/>
    </source>
</evidence>
<sequence>MKTLDDDSQVFPCDVSKNGKPRRIYTTRVPLKLISAITPFNHPMNQVVHKIAPAIATNNTVVLKPSEKTPLSAYYFAQLALDCGLPANMLNVINGEDIQATAEMMTVHPDITMVSFTGSSEIGKIIAKKAGYKKIILELGGSSALLVLKDADIDEAVTVTMAGTFKNSAQRCTAIRRILVHHSIADKYAEKLATAVKALKYGDPYNAGNDMGTIINEASAIEIEKRVQNSIDNGAVCLTGHKRNGAIYAPTVLDHVKNNLELVAKETFGPVAPIIRFETLDEAIKIANDTPYGLSGGVVSNHWPSIQRVINELDTGTINVNEAPSYRLEWTPFGGVKDSGLGYKEGVIETMKGPATTTDTVKYAQAVPDICPREKEFGDLMEFCAAEITKFVGDTKNFATVFFGGSGTATVEAILSSVVPEGGKILIIDNGAYGKRMCQITAIYKIDTVVFKASSIEPIDLKALEKTIQQHKDLTHLAMIHHETTTGLLNDIGAVGLICKKYELSFIVDSMSGFAAIPVDMAAMNIDYLAASSNKNIQGMAGIGFAICNKKALGKTKNIAPRNLYLNLYAQYEYFERTHQTRFTPPVQTFYALKQAILETQKETIEKRYERNFANRRFYANGNQ</sequence>
<evidence type="ECO:0000256" key="3">
    <source>
        <dbReference type="ARBA" id="ARBA00038980"/>
    </source>
</evidence>
<evidence type="ECO:0000256" key="4">
    <source>
        <dbReference type="ARBA" id="ARBA00040853"/>
    </source>
</evidence>
<protein>
    <recommendedName>
        <fullName evidence="4">NADP-dependent glyceraldehyde-3-phosphate dehydrogenase</fullName>
        <ecNumber evidence="3">1.2.1.9</ecNumber>
    </recommendedName>
    <alternativeName>
        <fullName evidence="5">Glyceraldehyde-3-phosphate dehydrogenase [NADP(+)]</fullName>
    </alternativeName>
    <alternativeName>
        <fullName evidence="6">Non-phosphorylating glyceraldehyde 3-phosphate dehydrogenase</fullName>
    </alternativeName>
    <alternativeName>
        <fullName evidence="7">Triosephosphate dehydrogenase</fullName>
    </alternativeName>
</protein>
<dbReference type="Gene3D" id="3.40.309.10">
    <property type="entry name" value="Aldehyde Dehydrogenase, Chain A, domain 2"/>
    <property type="match status" value="1"/>
</dbReference>
<comment type="caution">
    <text evidence="11">The sequence shown here is derived from an EMBL/GenBank/DDBJ whole genome shotgun (WGS) entry which is preliminary data.</text>
</comment>
<dbReference type="AlphaFoldDB" id="A0A2B4RZ71"/>
<dbReference type="Pfam" id="PF00266">
    <property type="entry name" value="Aminotran_5"/>
    <property type="match status" value="1"/>
</dbReference>
<proteinExistence type="inferred from homology"/>
<evidence type="ECO:0000313" key="11">
    <source>
        <dbReference type="EMBL" id="PFX22446.1"/>
    </source>
</evidence>
<reference evidence="11" key="1">
    <citation type="journal article" date="2017" name="J. ISSAAS">
        <title>Comparative analysis of the genomes of Stylophora pistillata and Acropora digitifera provides evidence for extensive differences between species of corals.</title>
        <authorList>
            <person name="Voolstra C.R."/>
            <person name="Li Y."/>
            <person name="Liew Y.J."/>
            <person name="Baumgarten S."/>
            <person name="Zoccola D."/>
            <person name="Flot J.-F."/>
            <person name="Tambutte S."/>
            <person name="Allemand D."/>
            <person name="Aranda M."/>
        </authorList>
    </citation>
    <scope>NUCLEOTIDE SEQUENCE</scope>
    <source>
        <strain evidence="11">CSM Monaco</strain>
        <tissue evidence="11">Whole animal</tissue>
    </source>
</reference>
<keyword evidence="2" id="KW-0560">Oxidoreductase</keyword>
<dbReference type="InterPro" id="IPR016162">
    <property type="entry name" value="Ald_DH_N"/>
</dbReference>
<dbReference type="InterPro" id="IPR051020">
    <property type="entry name" value="ALDH-related_metabolic_enz"/>
</dbReference>
<dbReference type="InterPro" id="IPR015421">
    <property type="entry name" value="PyrdxlP-dep_Trfase_major"/>
</dbReference>
<dbReference type="Pfam" id="PF00171">
    <property type="entry name" value="Aldedh"/>
    <property type="match status" value="1"/>
</dbReference>
<dbReference type="GO" id="GO:0008911">
    <property type="term" value="F:lactaldehyde dehydrogenase (NAD+) activity"/>
    <property type="evidence" value="ECO:0007669"/>
    <property type="project" value="TreeGrafter"/>
</dbReference>
<evidence type="ECO:0000256" key="1">
    <source>
        <dbReference type="ARBA" id="ARBA00009986"/>
    </source>
</evidence>
<dbReference type="OrthoDB" id="310895at2759"/>
<dbReference type="Gene3D" id="3.90.1150.10">
    <property type="entry name" value="Aspartate Aminotransferase, domain 1"/>
    <property type="match status" value="1"/>
</dbReference>
<accession>A0A2B4RZ71</accession>
<dbReference type="SUPFAM" id="SSF53720">
    <property type="entry name" value="ALDH-like"/>
    <property type="match status" value="1"/>
</dbReference>
<evidence type="ECO:0000256" key="7">
    <source>
        <dbReference type="ARBA" id="ARBA00043052"/>
    </source>
</evidence>
<dbReference type="STRING" id="50429.A0A2B4RZ71"/>
<name>A0A2B4RZ71_STYPI</name>
<feature type="domain" description="Aminotransferase class V" evidence="10">
    <location>
        <begin position="370"/>
        <end position="600"/>
    </location>
</feature>
<dbReference type="InterPro" id="IPR016161">
    <property type="entry name" value="Ald_DH/histidinol_DH"/>
</dbReference>
<dbReference type="InterPro" id="IPR000192">
    <property type="entry name" value="Aminotrans_V_dom"/>
</dbReference>
<feature type="domain" description="Aldehyde dehydrogenase" evidence="9">
    <location>
        <begin position="20"/>
        <end position="350"/>
    </location>
</feature>
<comment type="catalytic activity">
    <reaction evidence="8">
        <text>D-glyceraldehyde 3-phosphate + NADP(+) + H2O = (2R)-3-phosphoglycerate + NADPH + 2 H(+)</text>
        <dbReference type="Rhea" id="RHEA:14669"/>
        <dbReference type="ChEBI" id="CHEBI:15377"/>
        <dbReference type="ChEBI" id="CHEBI:15378"/>
        <dbReference type="ChEBI" id="CHEBI:57783"/>
        <dbReference type="ChEBI" id="CHEBI:58272"/>
        <dbReference type="ChEBI" id="CHEBI:58349"/>
        <dbReference type="ChEBI" id="CHEBI:59776"/>
        <dbReference type="EC" id="1.2.1.9"/>
    </reaction>
</comment>
<comment type="similarity">
    <text evidence="1">Belongs to the aldehyde dehydrogenase family.</text>
</comment>
<dbReference type="InterPro" id="IPR015424">
    <property type="entry name" value="PyrdxlP-dep_Trfase"/>
</dbReference>
<evidence type="ECO:0000259" key="9">
    <source>
        <dbReference type="Pfam" id="PF00171"/>
    </source>
</evidence>
<dbReference type="Gene3D" id="3.40.605.10">
    <property type="entry name" value="Aldehyde Dehydrogenase, Chain A, domain 1"/>
    <property type="match status" value="1"/>
</dbReference>
<dbReference type="PANTHER" id="PTHR42991:SF1">
    <property type="entry name" value="ALDEHYDE DEHYDROGENASE"/>
    <property type="match status" value="1"/>
</dbReference>
<evidence type="ECO:0000256" key="8">
    <source>
        <dbReference type="ARBA" id="ARBA00049186"/>
    </source>
</evidence>
<dbReference type="SUPFAM" id="SSF53383">
    <property type="entry name" value="PLP-dependent transferases"/>
    <property type="match status" value="1"/>
</dbReference>
<dbReference type="GO" id="GO:0008886">
    <property type="term" value="F:glyceraldehyde-3-phosphate dehydrogenase (NADP+) (non-phosphorylating) activity"/>
    <property type="evidence" value="ECO:0007669"/>
    <property type="project" value="UniProtKB-EC"/>
</dbReference>
<evidence type="ECO:0000259" key="10">
    <source>
        <dbReference type="Pfam" id="PF00266"/>
    </source>
</evidence>
<dbReference type="EMBL" id="LSMT01000239">
    <property type="protein sequence ID" value="PFX22446.1"/>
    <property type="molecule type" value="Genomic_DNA"/>
</dbReference>
<dbReference type="InterPro" id="IPR016163">
    <property type="entry name" value="Ald_DH_C"/>
</dbReference>